<dbReference type="EMBL" id="LAZR01041654">
    <property type="protein sequence ID" value="KKL11434.1"/>
    <property type="molecule type" value="Genomic_DNA"/>
</dbReference>
<organism evidence="1">
    <name type="scientific">marine sediment metagenome</name>
    <dbReference type="NCBI Taxonomy" id="412755"/>
    <lineage>
        <taxon>unclassified sequences</taxon>
        <taxon>metagenomes</taxon>
        <taxon>ecological metagenomes</taxon>
    </lineage>
</organism>
<accession>A0A0F9APA9</accession>
<name>A0A0F9APA9_9ZZZZ</name>
<reference evidence="1" key="1">
    <citation type="journal article" date="2015" name="Nature">
        <title>Complex archaea that bridge the gap between prokaryotes and eukaryotes.</title>
        <authorList>
            <person name="Spang A."/>
            <person name="Saw J.H."/>
            <person name="Jorgensen S.L."/>
            <person name="Zaremba-Niedzwiedzka K."/>
            <person name="Martijn J."/>
            <person name="Lind A.E."/>
            <person name="van Eijk R."/>
            <person name="Schleper C."/>
            <person name="Guy L."/>
            <person name="Ettema T.J."/>
        </authorList>
    </citation>
    <scope>NUCLEOTIDE SEQUENCE</scope>
</reference>
<sequence length="78" mass="9176">MTSKFERRYYEEGRSVQEQLFYDLDEAESAGEASRIANHYLGMLTRQDGLYVATERLRSFLDEYRSGADPARRGRFIE</sequence>
<comment type="caution">
    <text evidence="1">The sequence shown here is derived from an EMBL/GenBank/DDBJ whole genome shotgun (WGS) entry which is preliminary data.</text>
</comment>
<protein>
    <submittedName>
        <fullName evidence="1">Uncharacterized protein</fullName>
    </submittedName>
</protein>
<dbReference type="AlphaFoldDB" id="A0A0F9APA9"/>
<gene>
    <name evidence="1" type="ORF">LCGC14_2545820</name>
</gene>
<evidence type="ECO:0000313" key="1">
    <source>
        <dbReference type="EMBL" id="KKL11434.1"/>
    </source>
</evidence>
<proteinExistence type="predicted"/>